<evidence type="ECO:0000256" key="1">
    <source>
        <dbReference type="SAM" id="MobiDB-lite"/>
    </source>
</evidence>
<accession>A0AAV5ABW7</accession>
<keyword evidence="2" id="KW-0472">Membrane</keyword>
<feature type="transmembrane region" description="Helical" evidence="2">
    <location>
        <begin position="43"/>
        <end position="65"/>
    </location>
</feature>
<evidence type="ECO:0000256" key="2">
    <source>
        <dbReference type="SAM" id="Phobius"/>
    </source>
</evidence>
<evidence type="ECO:0000313" key="4">
    <source>
        <dbReference type="Proteomes" id="UP001050691"/>
    </source>
</evidence>
<comment type="caution">
    <text evidence="3">The sequence shown here is derived from an EMBL/GenBank/DDBJ whole genome shotgun (WGS) entry which is preliminary data.</text>
</comment>
<protein>
    <submittedName>
        <fullName evidence="3">Uncharacterized protein</fullName>
    </submittedName>
</protein>
<sequence>MSENSLCNDLGFSIDAMGILSLVGVQVRTLALCHGYRPMTIALSTTFFTAVILAIYAAILTLILVGNIATVLLDLLAFIAVLYQVWSLWKEKRKLGLHTDKDFVTLLLRQGKSTLIKDIGHSKINLLSVTLICEFTQDLRRRNAARSLPNQSSLELPDLNFLSQANRGRSIQSVFGRLQESIIADMGERNDPVGNIDDPGQGEPDPEIV</sequence>
<feature type="transmembrane region" description="Helical" evidence="2">
    <location>
        <begin position="12"/>
        <end position="31"/>
    </location>
</feature>
<dbReference type="AlphaFoldDB" id="A0AAV5ABW7"/>
<evidence type="ECO:0000313" key="3">
    <source>
        <dbReference type="EMBL" id="GJJ10209.1"/>
    </source>
</evidence>
<gene>
    <name evidence="3" type="ORF">Clacol_004435</name>
</gene>
<keyword evidence="2" id="KW-1133">Transmembrane helix</keyword>
<keyword evidence="4" id="KW-1185">Reference proteome</keyword>
<feature type="transmembrane region" description="Helical" evidence="2">
    <location>
        <begin position="71"/>
        <end position="89"/>
    </location>
</feature>
<name>A0AAV5ABW7_9AGAM</name>
<feature type="region of interest" description="Disordered" evidence="1">
    <location>
        <begin position="188"/>
        <end position="209"/>
    </location>
</feature>
<dbReference type="Proteomes" id="UP001050691">
    <property type="component" value="Unassembled WGS sequence"/>
</dbReference>
<proteinExistence type="predicted"/>
<reference evidence="3" key="1">
    <citation type="submission" date="2021-10" db="EMBL/GenBank/DDBJ databases">
        <title>De novo Genome Assembly of Clathrus columnatus (Basidiomycota, Fungi) Using Illumina and Nanopore Sequence Data.</title>
        <authorList>
            <person name="Ogiso-Tanaka E."/>
            <person name="Itagaki H."/>
            <person name="Hosoya T."/>
            <person name="Hosaka K."/>
        </authorList>
    </citation>
    <scope>NUCLEOTIDE SEQUENCE</scope>
    <source>
        <strain evidence="3">MO-923</strain>
    </source>
</reference>
<keyword evidence="2" id="KW-0812">Transmembrane</keyword>
<dbReference type="EMBL" id="BPWL01000005">
    <property type="protein sequence ID" value="GJJ10209.1"/>
    <property type="molecule type" value="Genomic_DNA"/>
</dbReference>
<organism evidence="3 4">
    <name type="scientific">Clathrus columnatus</name>
    <dbReference type="NCBI Taxonomy" id="1419009"/>
    <lineage>
        <taxon>Eukaryota</taxon>
        <taxon>Fungi</taxon>
        <taxon>Dikarya</taxon>
        <taxon>Basidiomycota</taxon>
        <taxon>Agaricomycotina</taxon>
        <taxon>Agaricomycetes</taxon>
        <taxon>Phallomycetidae</taxon>
        <taxon>Phallales</taxon>
        <taxon>Clathraceae</taxon>
        <taxon>Clathrus</taxon>
    </lineage>
</organism>